<protein>
    <submittedName>
        <fullName evidence="14">HlyC/CorC family transporter</fullName>
    </submittedName>
</protein>
<comment type="caution">
    <text evidence="14">The sequence shown here is derived from an EMBL/GenBank/DDBJ whole genome shotgun (WGS) entry which is preliminary data.</text>
</comment>
<dbReference type="PROSITE" id="PS51371">
    <property type="entry name" value="CBS"/>
    <property type="match status" value="2"/>
</dbReference>
<feature type="transmembrane region" description="Helical" evidence="11">
    <location>
        <begin position="63"/>
        <end position="86"/>
    </location>
</feature>
<dbReference type="GO" id="GO:0005886">
    <property type="term" value="C:plasma membrane"/>
    <property type="evidence" value="ECO:0007669"/>
    <property type="project" value="UniProtKB-SubCell"/>
</dbReference>
<dbReference type="EMBL" id="JANFFA010000001">
    <property type="protein sequence ID" value="MDQ2092566.1"/>
    <property type="molecule type" value="Genomic_DNA"/>
</dbReference>
<dbReference type="InterPro" id="IPR046342">
    <property type="entry name" value="CBS_dom_sf"/>
</dbReference>
<evidence type="ECO:0000256" key="1">
    <source>
        <dbReference type="ARBA" id="ARBA00004651"/>
    </source>
</evidence>
<organism evidence="14 15">
    <name type="scientific">Rhodalgimonas zhirmunskyi</name>
    <dbReference type="NCBI Taxonomy" id="2964767"/>
    <lineage>
        <taxon>Bacteria</taxon>
        <taxon>Pseudomonadati</taxon>
        <taxon>Pseudomonadota</taxon>
        <taxon>Alphaproteobacteria</taxon>
        <taxon>Rhodobacterales</taxon>
        <taxon>Roseobacteraceae</taxon>
        <taxon>Rhodalgimonas</taxon>
    </lineage>
</organism>
<keyword evidence="8 10" id="KW-0472">Membrane</keyword>
<evidence type="ECO:0000256" key="5">
    <source>
        <dbReference type="ARBA" id="ARBA00022737"/>
    </source>
</evidence>
<dbReference type="Proteomes" id="UP001227162">
    <property type="component" value="Unassembled WGS sequence"/>
</dbReference>
<dbReference type="InterPro" id="IPR044751">
    <property type="entry name" value="Ion_transp-like_CBS"/>
</dbReference>
<feature type="transmembrane region" description="Helical" evidence="11">
    <location>
        <begin position="93"/>
        <end position="113"/>
    </location>
</feature>
<evidence type="ECO:0000256" key="2">
    <source>
        <dbReference type="ARBA" id="ARBA00006446"/>
    </source>
</evidence>
<keyword evidence="3" id="KW-1003">Cell membrane</keyword>
<dbReference type="InterPro" id="IPR000644">
    <property type="entry name" value="CBS_dom"/>
</dbReference>
<proteinExistence type="inferred from homology"/>
<dbReference type="Pfam" id="PF00571">
    <property type="entry name" value="CBS"/>
    <property type="match status" value="2"/>
</dbReference>
<dbReference type="Gene3D" id="3.10.580.10">
    <property type="entry name" value="CBS-domain"/>
    <property type="match status" value="1"/>
</dbReference>
<evidence type="ECO:0000256" key="3">
    <source>
        <dbReference type="ARBA" id="ARBA00022475"/>
    </source>
</evidence>
<dbReference type="PROSITE" id="PS51846">
    <property type="entry name" value="CNNM"/>
    <property type="match status" value="1"/>
</dbReference>
<dbReference type="InterPro" id="IPR036318">
    <property type="entry name" value="FAD-bd_PCMH-like_sf"/>
</dbReference>
<feature type="domain" description="CBS" evidence="12">
    <location>
        <begin position="286"/>
        <end position="343"/>
    </location>
</feature>
<evidence type="ECO:0000259" key="13">
    <source>
        <dbReference type="PROSITE" id="PS51846"/>
    </source>
</evidence>
<evidence type="ECO:0000313" key="15">
    <source>
        <dbReference type="Proteomes" id="UP001227162"/>
    </source>
</evidence>
<dbReference type="CDD" id="cd04590">
    <property type="entry name" value="CBS_pair_CorC_HlyC_assoc"/>
    <property type="match status" value="1"/>
</dbReference>
<reference evidence="14" key="2">
    <citation type="submission" date="2023-04" db="EMBL/GenBank/DDBJ databases">
        <title>'Rhodoalgimonas zhirmunskyi' gen. nov., isolated from a red alga.</title>
        <authorList>
            <person name="Nedashkovskaya O.I."/>
            <person name="Otstavnykh N.Y."/>
            <person name="Bystritskaya E.P."/>
            <person name="Balabanova L.A."/>
            <person name="Isaeva M.P."/>
        </authorList>
    </citation>
    <scope>NUCLEOTIDE SEQUENCE</scope>
    <source>
        <strain evidence="14">10Alg 79</strain>
    </source>
</reference>
<dbReference type="InterPro" id="IPR016169">
    <property type="entry name" value="FAD-bd_PCMH_sub2"/>
</dbReference>
<feature type="transmembrane region" description="Helical" evidence="11">
    <location>
        <begin position="133"/>
        <end position="151"/>
    </location>
</feature>
<comment type="similarity">
    <text evidence="2">Belongs to the UPF0053 family. Hemolysin C subfamily.</text>
</comment>
<evidence type="ECO:0000256" key="8">
    <source>
        <dbReference type="ARBA" id="ARBA00023136"/>
    </source>
</evidence>
<reference evidence="14" key="1">
    <citation type="submission" date="2022-07" db="EMBL/GenBank/DDBJ databases">
        <authorList>
            <person name="Otstavnykh N."/>
            <person name="Isaeva M."/>
            <person name="Bystritskaya E."/>
        </authorList>
    </citation>
    <scope>NUCLEOTIDE SEQUENCE</scope>
    <source>
        <strain evidence="14">10Alg 79</strain>
    </source>
</reference>
<dbReference type="InterPro" id="IPR005170">
    <property type="entry name" value="Transptr-assoc_dom"/>
</dbReference>
<evidence type="ECO:0000256" key="11">
    <source>
        <dbReference type="SAM" id="Phobius"/>
    </source>
</evidence>
<feature type="domain" description="CBS" evidence="12">
    <location>
        <begin position="211"/>
        <end position="274"/>
    </location>
</feature>
<dbReference type="InterPro" id="IPR002550">
    <property type="entry name" value="CNNM"/>
</dbReference>
<keyword evidence="4 10" id="KW-0812">Transmembrane</keyword>
<dbReference type="GO" id="GO:0050660">
    <property type="term" value="F:flavin adenine dinucleotide binding"/>
    <property type="evidence" value="ECO:0007669"/>
    <property type="project" value="InterPro"/>
</dbReference>
<dbReference type="Pfam" id="PF03471">
    <property type="entry name" value="CorC_HlyC"/>
    <property type="match status" value="1"/>
</dbReference>
<gene>
    <name evidence="14" type="ORF">NOI20_00405</name>
</gene>
<evidence type="ECO:0000313" key="14">
    <source>
        <dbReference type="EMBL" id="MDQ2092566.1"/>
    </source>
</evidence>
<feature type="domain" description="CNNM transmembrane" evidence="13">
    <location>
        <begin position="3"/>
        <end position="192"/>
    </location>
</feature>
<evidence type="ECO:0000259" key="12">
    <source>
        <dbReference type="PROSITE" id="PS51371"/>
    </source>
</evidence>
<dbReference type="SMART" id="SM01091">
    <property type="entry name" value="CorC_HlyC"/>
    <property type="match status" value="1"/>
</dbReference>
<dbReference type="SMART" id="SM00116">
    <property type="entry name" value="CBS"/>
    <property type="match status" value="2"/>
</dbReference>
<dbReference type="RefSeq" id="WP_317624192.1">
    <property type="nucleotide sequence ID" value="NZ_JANFFA010000001.1"/>
</dbReference>
<dbReference type="Gene3D" id="3.30.465.10">
    <property type="match status" value="1"/>
</dbReference>
<evidence type="ECO:0000256" key="6">
    <source>
        <dbReference type="ARBA" id="ARBA00022989"/>
    </source>
</evidence>
<evidence type="ECO:0000256" key="9">
    <source>
        <dbReference type="PROSITE-ProRule" id="PRU00703"/>
    </source>
</evidence>
<keyword evidence="5" id="KW-0677">Repeat</keyword>
<keyword evidence="15" id="KW-1185">Reference proteome</keyword>
<dbReference type="PANTHER" id="PTHR22777:SF32">
    <property type="entry name" value="UPF0053 INNER MEMBRANE PROTEIN YFJD"/>
    <property type="match status" value="1"/>
</dbReference>
<evidence type="ECO:0000256" key="4">
    <source>
        <dbReference type="ARBA" id="ARBA00022692"/>
    </source>
</evidence>
<name>A0AAJ1U2M4_9RHOB</name>
<dbReference type="Pfam" id="PF01595">
    <property type="entry name" value="CNNM"/>
    <property type="match status" value="1"/>
</dbReference>
<sequence length="447" mass="48766">MALDAAFWITSIAILCLLVLSGFFSGSETALTAASRGKLRARADKGDRGAARALHITEDNERLIGSVLLGNNLVNILATSLATALFSRLFGDGGVALATLVMTLLVLIFAEVLPKTYAITNAEAAASRVSAPIRLVIKVFSPVVSAVRWFVRGMLRMFGVKADPDSQILAVREEIAGALYLGHSEGVVEKEDRDRILGALDLGERAVEEIMLHRSRIEMLDANLDPETILAQCLESNHTRLPVFEGDPDNIVGVVHAKDLLRGMHKLMFGPDASAKGLADFKLGDVVMEPYFVPETTTLDDQMRQFLRRRTHFALVVDEYGDLQGLITLEDILEEIVGEITDEFDPDDEQALRPRPDGSYMIDGGMTIRDLNRALDWSLPDGDANTVAGLVIHDAQIIPTVGQVFSFHGVRFEVTAKKDNRITRLKITPLNGLRAQDKGAQGAETAP</sequence>
<keyword evidence="6 10" id="KW-1133">Transmembrane helix</keyword>
<dbReference type="SUPFAM" id="SSF56176">
    <property type="entry name" value="FAD-binding/transporter-associated domain-like"/>
    <property type="match status" value="1"/>
</dbReference>
<keyword evidence="7 9" id="KW-0129">CBS domain</keyword>
<dbReference type="AlphaFoldDB" id="A0AAJ1U2M4"/>
<evidence type="ECO:0000256" key="7">
    <source>
        <dbReference type="ARBA" id="ARBA00023122"/>
    </source>
</evidence>
<dbReference type="FunFam" id="3.10.580.10:FF:000002">
    <property type="entry name" value="Magnesium/cobalt efflux protein CorC"/>
    <property type="match status" value="1"/>
</dbReference>
<dbReference type="PANTHER" id="PTHR22777">
    <property type="entry name" value="HEMOLYSIN-RELATED"/>
    <property type="match status" value="1"/>
</dbReference>
<accession>A0AAJ1U2M4</accession>
<dbReference type="SUPFAM" id="SSF54631">
    <property type="entry name" value="CBS-domain pair"/>
    <property type="match status" value="1"/>
</dbReference>
<evidence type="ECO:0000256" key="10">
    <source>
        <dbReference type="PROSITE-ProRule" id="PRU01193"/>
    </source>
</evidence>
<comment type="subcellular location">
    <subcellularLocation>
        <location evidence="1">Cell membrane</location>
        <topology evidence="1">Multi-pass membrane protein</topology>
    </subcellularLocation>
</comment>